<dbReference type="EMBL" id="JBHSMI010000003">
    <property type="protein sequence ID" value="MFC5401500.1"/>
    <property type="molecule type" value="Genomic_DNA"/>
</dbReference>
<evidence type="ECO:0000313" key="1">
    <source>
        <dbReference type="EMBL" id="MFC5401500.1"/>
    </source>
</evidence>
<keyword evidence="2" id="KW-1185">Reference proteome</keyword>
<protein>
    <submittedName>
        <fullName evidence="1">Uncharacterized protein</fullName>
    </submittedName>
</protein>
<sequence length="69" mass="8281">MKRYIRVVNDEQLECCMRNQINVDVWFKGELELTLPIQCFDEETVIFKEASYLRANVELRVRGNYFVGF</sequence>
<proteinExistence type="predicted"/>
<evidence type="ECO:0000313" key="2">
    <source>
        <dbReference type="Proteomes" id="UP001596113"/>
    </source>
</evidence>
<name>A0ABW0HJY7_9BACL</name>
<accession>A0ABW0HJY7</accession>
<gene>
    <name evidence="1" type="ORF">ACFPOF_02035</name>
</gene>
<comment type="caution">
    <text evidence="1">The sequence shown here is derived from an EMBL/GenBank/DDBJ whole genome shotgun (WGS) entry which is preliminary data.</text>
</comment>
<dbReference type="Proteomes" id="UP001596113">
    <property type="component" value="Unassembled WGS sequence"/>
</dbReference>
<dbReference type="RefSeq" id="WP_378129116.1">
    <property type="nucleotide sequence ID" value="NZ_JBHSMI010000003.1"/>
</dbReference>
<reference evidence="2" key="1">
    <citation type="journal article" date="2019" name="Int. J. Syst. Evol. Microbiol.">
        <title>The Global Catalogue of Microorganisms (GCM) 10K type strain sequencing project: providing services to taxonomists for standard genome sequencing and annotation.</title>
        <authorList>
            <consortium name="The Broad Institute Genomics Platform"/>
            <consortium name="The Broad Institute Genome Sequencing Center for Infectious Disease"/>
            <person name="Wu L."/>
            <person name="Ma J."/>
        </authorList>
    </citation>
    <scope>NUCLEOTIDE SEQUENCE [LARGE SCALE GENOMIC DNA]</scope>
    <source>
        <strain evidence="2">CGMCC 1.18575</strain>
    </source>
</reference>
<organism evidence="1 2">
    <name type="scientific">Cohnella soli</name>
    <dbReference type="NCBI Taxonomy" id="425005"/>
    <lineage>
        <taxon>Bacteria</taxon>
        <taxon>Bacillati</taxon>
        <taxon>Bacillota</taxon>
        <taxon>Bacilli</taxon>
        <taxon>Bacillales</taxon>
        <taxon>Paenibacillaceae</taxon>
        <taxon>Cohnella</taxon>
    </lineage>
</organism>